<dbReference type="EMBL" id="JXCQ01000010">
    <property type="protein sequence ID" value="KIR22884.1"/>
    <property type="molecule type" value="Genomic_DNA"/>
</dbReference>
<dbReference type="PROSITE" id="PS51459">
    <property type="entry name" value="FIDO"/>
    <property type="match status" value="1"/>
</dbReference>
<accession>A0A0D0TLN0</accession>
<dbReference type="SUPFAM" id="SSF140931">
    <property type="entry name" value="Fic-like"/>
    <property type="match status" value="1"/>
</dbReference>
<organism evidence="2 3">
    <name type="scientific">Pseudomonas fluorescens</name>
    <dbReference type="NCBI Taxonomy" id="294"/>
    <lineage>
        <taxon>Bacteria</taxon>
        <taxon>Pseudomonadati</taxon>
        <taxon>Pseudomonadota</taxon>
        <taxon>Gammaproteobacteria</taxon>
        <taxon>Pseudomonadales</taxon>
        <taxon>Pseudomonadaceae</taxon>
        <taxon>Pseudomonas</taxon>
    </lineage>
</organism>
<gene>
    <name evidence="2" type="ORF">PFLU3_15660</name>
</gene>
<dbReference type="PATRIC" id="fig|294.125.peg.1611"/>
<dbReference type="AlphaFoldDB" id="A0A0D0TLN0"/>
<dbReference type="InterPro" id="IPR003812">
    <property type="entry name" value="Fido"/>
</dbReference>
<sequence>MFDKGGTCANVFPGISMPVTHRLDLSAIERALRKVQGRFAELSTQFTEPRDPLTDEVLLNVLEGYALIDDYVARGVDLFDLHQLNLMLEINATVLCGRDPARRVEYAQHLAATEEHFFNNVEGGIKDLFNWYCAYRSESVWKRAAGVYVRILSKPQLFIEGNNRSGSLIVSYLLMRAGLPPFVLTLENAEGYFNPSSVIRNSAKHGVKALYELPKIKKKYAAFLEEQAPDQKAFFLSDTPQPIYGGGH</sequence>
<reference evidence="2 3" key="1">
    <citation type="submission" date="2015-01" db="EMBL/GenBank/DDBJ databases">
        <title>Genome sequence of the beneficial rhizobacterium Pseudomonas fluorescens 2-79.</title>
        <authorList>
            <person name="Thuermer A."/>
            <person name="Daniel R."/>
        </authorList>
    </citation>
    <scope>NUCLEOTIDE SEQUENCE [LARGE SCALE GENOMIC DNA]</scope>
    <source>
        <strain evidence="2 3">2-79</strain>
    </source>
</reference>
<evidence type="ECO:0000313" key="3">
    <source>
        <dbReference type="Proteomes" id="UP000032210"/>
    </source>
</evidence>
<dbReference type="InterPro" id="IPR036597">
    <property type="entry name" value="Fido-like_dom_sf"/>
</dbReference>
<dbReference type="Proteomes" id="UP000032210">
    <property type="component" value="Unassembled WGS sequence"/>
</dbReference>
<evidence type="ECO:0000313" key="2">
    <source>
        <dbReference type="EMBL" id="KIR22884.1"/>
    </source>
</evidence>
<feature type="domain" description="Fido" evidence="1">
    <location>
        <begin position="73"/>
        <end position="226"/>
    </location>
</feature>
<protein>
    <recommendedName>
        <fullName evidence="1">Fido domain-containing protein</fullName>
    </recommendedName>
</protein>
<name>A0A0D0TLN0_PSEFL</name>
<dbReference type="Gene3D" id="1.10.3290.10">
    <property type="entry name" value="Fido-like domain"/>
    <property type="match status" value="1"/>
</dbReference>
<evidence type="ECO:0000259" key="1">
    <source>
        <dbReference type="PROSITE" id="PS51459"/>
    </source>
</evidence>
<proteinExistence type="predicted"/>
<comment type="caution">
    <text evidence="2">The sequence shown here is derived from an EMBL/GenBank/DDBJ whole genome shotgun (WGS) entry which is preliminary data.</text>
</comment>